<dbReference type="PANTHER" id="PTHR11803">
    <property type="entry name" value="2-IMINOBUTANOATE/2-IMINOPROPANOATE DEAMINASE RIDA"/>
    <property type="match status" value="1"/>
</dbReference>
<dbReference type="PANTHER" id="PTHR11803:SF58">
    <property type="entry name" value="PROTEIN HMF1-RELATED"/>
    <property type="match status" value="1"/>
</dbReference>
<gene>
    <name evidence="2" type="ORF">E6H03_07080</name>
</gene>
<evidence type="ECO:0000256" key="1">
    <source>
        <dbReference type="ARBA" id="ARBA00010552"/>
    </source>
</evidence>
<dbReference type="GO" id="GO:0005829">
    <property type="term" value="C:cytosol"/>
    <property type="evidence" value="ECO:0007669"/>
    <property type="project" value="TreeGrafter"/>
</dbReference>
<proteinExistence type="inferred from homology"/>
<dbReference type="GO" id="GO:0019239">
    <property type="term" value="F:deaminase activity"/>
    <property type="evidence" value="ECO:0007669"/>
    <property type="project" value="TreeGrafter"/>
</dbReference>
<organism evidence="2 3">
    <name type="scientific">Candidatus Segetimicrobium genomatis</name>
    <dbReference type="NCBI Taxonomy" id="2569760"/>
    <lineage>
        <taxon>Bacteria</taxon>
        <taxon>Bacillati</taxon>
        <taxon>Candidatus Sysuimicrobiota</taxon>
        <taxon>Candidatus Sysuimicrobiia</taxon>
        <taxon>Candidatus Sysuimicrobiales</taxon>
        <taxon>Candidatus Segetimicrobiaceae</taxon>
        <taxon>Candidatus Segetimicrobium</taxon>
    </lineage>
</organism>
<dbReference type="SUPFAM" id="SSF55298">
    <property type="entry name" value="YjgF-like"/>
    <property type="match status" value="1"/>
</dbReference>
<dbReference type="InterPro" id="IPR035959">
    <property type="entry name" value="RutC-like_sf"/>
</dbReference>
<dbReference type="Proteomes" id="UP000318093">
    <property type="component" value="Unassembled WGS sequence"/>
</dbReference>
<dbReference type="InterPro" id="IPR006175">
    <property type="entry name" value="YjgF/YER057c/UK114"/>
</dbReference>
<comment type="caution">
    <text evidence="2">The sequence shown here is derived from an EMBL/GenBank/DDBJ whole genome shotgun (WGS) entry which is preliminary data.</text>
</comment>
<sequence>MPGIRRIRLEGVLPPPVSHYCDAVRAGDSLYISGVVAIDKDGRVVGKGDARRQAEQIFDHIQAVLAHFDADFSRVTSVLIHLTNMDDRAVINPVRVRYCGEHRPASTLVQVASLVHPELLVEITCTAYLGA</sequence>
<comment type="similarity">
    <text evidence="1">Belongs to the RutC family.</text>
</comment>
<dbReference type="CDD" id="cd00448">
    <property type="entry name" value="YjgF_YER057c_UK114_family"/>
    <property type="match status" value="1"/>
</dbReference>
<reference evidence="2 3" key="1">
    <citation type="journal article" date="2019" name="Nat. Microbiol.">
        <title>Mediterranean grassland soil C-N compound turnover is dependent on rainfall and depth, and is mediated by genomically divergent microorganisms.</title>
        <authorList>
            <person name="Diamond S."/>
            <person name="Andeer P.F."/>
            <person name="Li Z."/>
            <person name="Crits-Christoph A."/>
            <person name="Burstein D."/>
            <person name="Anantharaman K."/>
            <person name="Lane K.R."/>
            <person name="Thomas B.C."/>
            <person name="Pan C."/>
            <person name="Northen T.R."/>
            <person name="Banfield J.F."/>
        </authorList>
    </citation>
    <scope>NUCLEOTIDE SEQUENCE [LARGE SCALE GENOMIC DNA]</scope>
    <source>
        <strain evidence="2">NP_6</strain>
    </source>
</reference>
<protein>
    <submittedName>
        <fullName evidence="2">RidA family protein</fullName>
    </submittedName>
</protein>
<evidence type="ECO:0000313" key="2">
    <source>
        <dbReference type="EMBL" id="TMI81401.1"/>
    </source>
</evidence>
<dbReference type="Pfam" id="PF01042">
    <property type="entry name" value="Ribonuc_L-PSP"/>
    <property type="match status" value="1"/>
</dbReference>
<dbReference type="AlphaFoldDB" id="A0A537JCZ5"/>
<dbReference type="Gene3D" id="3.30.1330.40">
    <property type="entry name" value="RutC-like"/>
    <property type="match status" value="1"/>
</dbReference>
<accession>A0A537JCZ5</accession>
<dbReference type="EMBL" id="VBAN01000211">
    <property type="protein sequence ID" value="TMI81401.1"/>
    <property type="molecule type" value="Genomic_DNA"/>
</dbReference>
<evidence type="ECO:0000313" key="3">
    <source>
        <dbReference type="Proteomes" id="UP000318093"/>
    </source>
</evidence>
<name>A0A537JCZ5_9BACT</name>